<organism evidence="1 2">
    <name type="scientific">Schistosoma mekongi</name>
    <name type="common">Parasitic worm</name>
    <dbReference type="NCBI Taxonomy" id="38744"/>
    <lineage>
        <taxon>Eukaryota</taxon>
        <taxon>Metazoa</taxon>
        <taxon>Spiralia</taxon>
        <taxon>Lophotrochozoa</taxon>
        <taxon>Platyhelminthes</taxon>
        <taxon>Trematoda</taxon>
        <taxon>Digenea</taxon>
        <taxon>Strigeidida</taxon>
        <taxon>Schistosomatoidea</taxon>
        <taxon>Schistosomatidae</taxon>
        <taxon>Schistosoma</taxon>
    </lineage>
</organism>
<dbReference type="EMBL" id="JALJAT010000002">
    <property type="protein sequence ID" value="KAK4472236.1"/>
    <property type="molecule type" value="Genomic_DNA"/>
</dbReference>
<sequence>MWNVLQCLAKQSDNYTDCIMGQKSLLEPLLRTLEQSISKMPQDIESIEKLKCLQSIKLALNRKESTDALPQYSDMSNSVDISVDNAQ</sequence>
<evidence type="ECO:0000313" key="1">
    <source>
        <dbReference type="EMBL" id="KAK4472236.1"/>
    </source>
</evidence>
<comment type="caution">
    <text evidence="1">The sequence shown here is derived from an EMBL/GenBank/DDBJ whole genome shotgun (WGS) entry which is preliminary data.</text>
</comment>
<accession>A0AAE1ZDF6</accession>
<reference evidence="1" key="1">
    <citation type="submission" date="2022-04" db="EMBL/GenBank/DDBJ databases">
        <authorList>
            <person name="Xu L."/>
            <person name="Lv Z."/>
        </authorList>
    </citation>
    <scope>NUCLEOTIDE SEQUENCE</scope>
    <source>
        <strain evidence="1">LV_2022a</strain>
    </source>
</reference>
<gene>
    <name evidence="1" type="ORF">MN116_003507</name>
</gene>
<evidence type="ECO:0000313" key="2">
    <source>
        <dbReference type="Proteomes" id="UP001292079"/>
    </source>
</evidence>
<protein>
    <submittedName>
        <fullName evidence="1">Uncharacterized protein</fullName>
    </submittedName>
</protein>
<name>A0AAE1ZDF6_SCHME</name>
<proteinExistence type="predicted"/>
<reference evidence="1" key="2">
    <citation type="journal article" date="2023" name="Infect Dis Poverty">
        <title>Chromosome-scale genome of the human blood fluke Schistosoma mekongi and its implications for public health.</title>
        <authorList>
            <person name="Zhou M."/>
            <person name="Xu L."/>
            <person name="Xu D."/>
            <person name="Chen W."/>
            <person name="Khan J."/>
            <person name="Hu Y."/>
            <person name="Huang H."/>
            <person name="Wei H."/>
            <person name="Zhang Y."/>
            <person name="Chusongsang P."/>
            <person name="Tanasarnprasert K."/>
            <person name="Hu X."/>
            <person name="Limpanont Y."/>
            <person name="Lv Z."/>
        </authorList>
    </citation>
    <scope>NUCLEOTIDE SEQUENCE</scope>
    <source>
        <strain evidence="1">LV_2022a</strain>
    </source>
</reference>
<dbReference type="Proteomes" id="UP001292079">
    <property type="component" value="Unassembled WGS sequence"/>
</dbReference>
<keyword evidence="2" id="KW-1185">Reference proteome</keyword>
<dbReference type="AlphaFoldDB" id="A0AAE1ZDF6"/>